<organism evidence="3 4">
    <name type="scientific">Pseudomonas syringae pv. apii</name>
    <dbReference type="NCBI Taxonomy" id="81036"/>
    <lineage>
        <taxon>Bacteria</taxon>
        <taxon>Pseudomonadati</taxon>
        <taxon>Pseudomonadota</taxon>
        <taxon>Gammaproteobacteria</taxon>
        <taxon>Pseudomonadales</taxon>
        <taxon>Pseudomonadaceae</taxon>
        <taxon>Pseudomonas</taxon>
    </lineage>
</organism>
<dbReference type="AlphaFoldDB" id="A0A3M5X4Y3"/>
<protein>
    <submittedName>
        <fullName evidence="3">ISPsy13, transposase OrfB</fullName>
    </submittedName>
</protein>
<dbReference type="EMBL" id="RBUG01000022">
    <property type="protein sequence ID" value="RMU76823.1"/>
    <property type="molecule type" value="Genomic_DNA"/>
</dbReference>
<dbReference type="GO" id="GO:0003677">
    <property type="term" value="F:DNA binding"/>
    <property type="evidence" value="ECO:0007669"/>
    <property type="project" value="InterPro"/>
</dbReference>
<feature type="region of interest" description="Disordered" evidence="1">
    <location>
        <begin position="64"/>
        <end position="87"/>
    </location>
</feature>
<reference evidence="3 4" key="1">
    <citation type="submission" date="2018-08" db="EMBL/GenBank/DDBJ databases">
        <title>Recombination of ecologically and evolutionarily significant loci maintains genetic cohesion in the Pseudomonas syringae species complex.</title>
        <authorList>
            <person name="Dillon M."/>
            <person name="Thakur S."/>
            <person name="Almeida R.N.D."/>
            <person name="Weir B.S."/>
            <person name="Guttman D.S."/>
        </authorList>
    </citation>
    <scope>NUCLEOTIDE SEQUENCE [LARGE SCALE GENOMIC DNA]</scope>
    <source>
        <strain evidence="3 4">ICMP 11947</strain>
    </source>
</reference>
<feature type="region of interest" description="Disordered" evidence="1">
    <location>
        <begin position="1"/>
        <end position="25"/>
    </location>
</feature>
<evidence type="ECO:0000313" key="3">
    <source>
        <dbReference type="EMBL" id="RMU76823.1"/>
    </source>
</evidence>
<gene>
    <name evidence="3" type="ORF">ALP23_02570</name>
</gene>
<dbReference type="GO" id="GO:0006313">
    <property type="term" value="P:DNA transposition"/>
    <property type="evidence" value="ECO:0007669"/>
    <property type="project" value="InterPro"/>
</dbReference>
<evidence type="ECO:0000256" key="1">
    <source>
        <dbReference type="SAM" id="MobiDB-lite"/>
    </source>
</evidence>
<proteinExistence type="predicted"/>
<accession>A0A3M5X4Y3</accession>
<evidence type="ECO:0000259" key="2">
    <source>
        <dbReference type="Pfam" id="PF01609"/>
    </source>
</evidence>
<evidence type="ECO:0000313" key="4">
    <source>
        <dbReference type="Proteomes" id="UP000271152"/>
    </source>
</evidence>
<name>A0A3M5X4Y3_9PSED</name>
<dbReference type="Pfam" id="PF01609">
    <property type="entry name" value="DDE_Tnp_1"/>
    <property type="match status" value="1"/>
</dbReference>
<comment type="caution">
    <text evidence="3">The sequence shown here is derived from an EMBL/GenBank/DDBJ whole genome shotgun (WGS) entry which is preliminary data.</text>
</comment>
<feature type="domain" description="Transposase IS4-like" evidence="2">
    <location>
        <begin position="2"/>
        <end position="75"/>
    </location>
</feature>
<sequence length="87" mass="9192">MIDSTAVRAIRASSGAGKEGGPEEPLCHALGRSRGGLTTKIHMVRDANGVPLRFMLSPGRGSDIAHAQPLLDQVQIPGKPGRPRKRS</sequence>
<dbReference type="Proteomes" id="UP000271152">
    <property type="component" value="Unassembled WGS sequence"/>
</dbReference>
<dbReference type="InterPro" id="IPR002559">
    <property type="entry name" value="Transposase_11"/>
</dbReference>
<dbReference type="GO" id="GO:0004803">
    <property type="term" value="F:transposase activity"/>
    <property type="evidence" value="ECO:0007669"/>
    <property type="project" value="InterPro"/>
</dbReference>